<proteinExistence type="predicted"/>
<keyword evidence="3" id="KW-1185">Reference proteome</keyword>
<reference evidence="2 3" key="1">
    <citation type="submission" date="2019-03" db="EMBL/GenBank/DDBJ databases">
        <title>Genomic Encyclopedia of Archaeal and Bacterial Type Strains, Phase II (KMG-II): from individual species to whole genera.</title>
        <authorList>
            <person name="Goeker M."/>
        </authorList>
    </citation>
    <scope>NUCLEOTIDE SEQUENCE [LARGE SCALE GENOMIC DNA]</scope>
    <source>
        <strain evidence="2 3">DSM 21537</strain>
    </source>
</reference>
<protein>
    <submittedName>
        <fullName evidence="2">Uncharacterized protein</fullName>
    </submittedName>
</protein>
<keyword evidence="1" id="KW-0472">Membrane</keyword>
<dbReference type="EMBL" id="SORO01000002">
    <property type="protein sequence ID" value="TDY68396.1"/>
    <property type="molecule type" value="Genomic_DNA"/>
</dbReference>
<dbReference type="OrthoDB" id="340615at2"/>
<comment type="caution">
    <text evidence="2">The sequence shown here is derived from an EMBL/GenBank/DDBJ whole genome shotgun (WGS) entry which is preliminary data.</text>
</comment>
<dbReference type="AlphaFoldDB" id="A0A4R8MRM4"/>
<feature type="transmembrane region" description="Helical" evidence="1">
    <location>
        <begin position="12"/>
        <end position="31"/>
    </location>
</feature>
<dbReference type="RefSeq" id="WP_004787953.1">
    <property type="nucleotide sequence ID" value="NZ_RQGE01000020.1"/>
</dbReference>
<evidence type="ECO:0000256" key="1">
    <source>
        <dbReference type="SAM" id="Phobius"/>
    </source>
</evidence>
<evidence type="ECO:0000313" key="2">
    <source>
        <dbReference type="EMBL" id="TDY68396.1"/>
    </source>
</evidence>
<dbReference type="Proteomes" id="UP000294684">
    <property type="component" value="Unassembled WGS sequence"/>
</dbReference>
<organism evidence="2 3">
    <name type="scientific">Leptospira meyeri</name>
    <dbReference type="NCBI Taxonomy" id="29508"/>
    <lineage>
        <taxon>Bacteria</taxon>
        <taxon>Pseudomonadati</taxon>
        <taxon>Spirochaetota</taxon>
        <taxon>Spirochaetia</taxon>
        <taxon>Leptospirales</taxon>
        <taxon>Leptospiraceae</taxon>
        <taxon>Leptospira</taxon>
    </lineage>
</organism>
<accession>A0A4R8MRM4</accession>
<name>A0A4R8MRM4_LEPME</name>
<keyword evidence="1" id="KW-1133">Transmembrane helix</keyword>
<keyword evidence="1" id="KW-0812">Transmembrane</keyword>
<gene>
    <name evidence="2" type="ORF">CLV96_2910</name>
</gene>
<dbReference type="GeneID" id="79828190"/>
<evidence type="ECO:0000313" key="3">
    <source>
        <dbReference type="Proteomes" id="UP000294684"/>
    </source>
</evidence>
<dbReference type="STRING" id="1193051.LEP1GSC017_0144"/>
<sequence length="142" mass="15961">MDRNQNKEQKIVSASVLTSFAFVLVCTAGFFHCPKLGVLPGNSESAAFQDFAMPCHAESKGAEDPENSTNGNSCQCNEVSKSEDSSFQIEFSKLVRISIQKIYLPLYLELPITKLVFQTNHKNYYISQNNPFFLQKTIKLLI</sequence>